<sequence length="77" mass="9164">MPRRGRSMGDEPGRSMGDRYMDDEPGRYIDDEPGRYMDDEPESHSTSLDREMVASPSRRVVTRSRRYQKSTRRHCRR</sequence>
<comment type="caution">
    <text evidence="2">The sequence shown here is derived from an EMBL/GenBank/DDBJ whole genome shotgun (WGS) entry which is preliminary data.</text>
</comment>
<dbReference type="AlphaFoldDB" id="A0AAW2WF70"/>
<gene>
    <name evidence="2" type="ORF">Slati_2379200</name>
</gene>
<protein>
    <submittedName>
        <fullName evidence="2">Uncharacterized protein</fullName>
    </submittedName>
</protein>
<name>A0AAW2WF70_9LAMI</name>
<evidence type="ECO:0000256" key="1">
    <source>
        <dbReference type="SAM" id="MobiDB-lite"/>
    </source>
</evidence>
<reference evidence="2" key="2">
    <citation type="journal article" date="2024" name="Plant">
        <title>Genomic evolution and insights into agronomic trait innovations of Sesamum species.</title>
        <authorList>
            <person name="Miao H."/>
            <person name="Wang L."/>
            <person name="Qu L."/>
            <person name="Liu H."/>
            <person name="Sun Y."/>
            <person name="Le M."/>
            <person name="Wang Q."/>
            <person name="Wei S."/>
            <person name="Zheng Y."/>
            <person name="Lin W."/>
            <person name="Duan Y."/>
            <person name="Cao H."/>
            <person name="Xiong S."/>
            <person name="Wang X."/>
            <person name="Wei L."/>
            <person name="Li C."/>
            <person name="Ma Q."/>
            <person name="Ju M."/>
            <person name="Zhao R."/>
            <person name="Li G."/>
            <person name="Mu C."/>
            <person name="Tian Q."/>
            <person name="Mei H."/>
            <person name="Zhang T."/>
            <person name="Gao T."/>
            <person name="Zhang H."/>
        </authorList>
    </citation>
    <scope>NUCLEOTIDE SEQUENCE</scope>
    <source>
        <strain evidence="2">KEN1</strain>
    </source>
</reference>
<reference evidence="2" key="1">
    <citation type="submission" date="2020-06" db="EMBL/GenBank/DDBJ databases">
        <authorList>
            <person name="Li T."/>
            <person name="Hu X."/>
            <person name="Zhang T."/>
            <person name="Song X."/>
            <person name="Zhang H."/>
            <person name="Dai N."/>
            <person name="Sheng W."/>
            <person name="Hou X."/>
            <person name="Wei L."/>
        </authorList>
    </citation>
    <scope>NUCLEOTIDE SEQUENCE</scope>
    <source>
        <strain evidence="2">KEN1</strain>
        <tissue evidence="2">Leaf</tissue>
    </source>
</reference>
<organism evidence="2">
    <name type="scientific">Sesamum latifolium</name>
    <dbReference type="NCBI Taxonomy" id="2727402"/>
    <lineage>
        <taxon>Eukaryota</taxon>
        <taxon>Viridiplantae</taxon>
        <taxon>Streptophyta</taxon>
        <taxon>Embryophyta</taxon>
        <taxon>Tracheophyta</taxon>
        <taxon>Spermatophyta</taxon>
        <taxon>Magnoliopsida</taxon>
        <taxon>eudicotyledons</taxon>
        <taxon>Gunneridae</taxon>
        <taxon>Pentapetalae</taxon>
        <taxon>asterids</taxon>
        <taxon>lamiids</taxon>
        <taxon>Lamiales</taxon>
        <taxon>Pedaliaceae</taxon>
        <taxon>Sesamum</taxon>
    </lineage>
</organism>
<evidence type="ECO:0000313" key="2">
    <source>
        <dbReference type="EMBL" id="KAL0438962.1"/>
    </source>
</evidence>
<feature type="region of interest" description="Disordered" evidence="1">
    <location>
        <begin position="1"/>
        <end position="77"/>
    </location>
</feature>
<proteinExistence type="predicted"/>
<accession>A0AAW2WF70</accession>
<dbReference type="EMBL" id="JACGWN010000008">
    <property type="protein sequence ID" value="KAL0438962.1"/>
    <property type="molecule type" value="Genomic_DNA"/>
</dbReference>
<feature type="compositionally biased region" description="Basic and acidic residues" evidence="1">
    <location>
        <begin position="7"/>
        <end position="38"/>
    </location>
</feature>
<feature type="compositionally biased region" description="Basic residues" evidence="1">
    <location>
        <begin position="60"/>
        <end position="77"/>
    </location>
</feature>